<organism evidence="3 4">
    <name type="scientific">Trifolium subterraneum</name>
    <name type="common">Subterranean clover</name>
    <dbReference type="NCBI Taxonomy" id="3900"/>
    <lineage>
        <taxon>Eukaryota</taxon>
        <taxon>Viridiplantae</taxon>
        <taxon>Streptophyta</taxon>
        <taxon>Embryophyta</taxon>
        <taxon>Tracheophyta</taxon>
        <taxon>Spermatophyta</taxon>
        <taxon>Magnoliopsida</taxon>
        <taxon>eudicotyledons</taxon>
        <taxon>Gunneridae</taxon>
        <taxon>Pentapetalae</taxon>
        <taxon>rosids</taxon>
        <taxon>fabids</taxon>
        <taxon>Fabales</taxon>
        <taxon>Fabaceae</taxon>
        <taxon>Papilionoideae</taxon>
        <taxon>50 kb inversion clade</taxon>
        <taxon>NPAAA clade</taxon>
        <taxon>Hologalegina</taxon>
        <taxon>IRL clade</taxon>
        <taxon>Trifolieae</taxon>
        <taxon>Trifolium</taxon>
    </lineage>
</organism>
<dbReference type="OrthoDB" id="657547at2759"/>
<keyword evidence="4" id="KW-1185">Reference proteome</keyword>
<dbReference type="InterPro" id="IPR021099">
    <property type="entry name" value="PORR_domain"/>
</dbReference>
<dbReference type="AlphaFoldDB" id="A0A2Z6NLE9"/>
<proteinExistence type="predicted"/>
<dbReference type="Pfam" id="PF11955">
    <property type="entry name" value="PORR"/>
    <property type="match status" value="1"/>
</dbReference>
<feature type="domain" description="PORR" evidence="2">
    <location>
        <begin position="15"/>
        <end position="349"/>
    </location>
</feature>
<feature type="region of interest" description="Disordered" evidence="1">
    <location>
        <begin position="386"/>
        <end position="432"/>
    </location>
</feature>
<evidence type="ECO:0000313" key="3">
    <source>
        <dbReference type="EMBL" id="GAU44801.1"/>
    </source>
</evidence>
<dbReference type="PANTHER" id="PTHR31476:SF9">
    <property type="entry name" value="PROTEIN ROOT PRIMORDIUM DEFECTIVE 1"/>
    <property type="match status" value="1"/>
</dbReference>
<feature type="compositionally biased region" description="Acidic residues" evidence="1">
    <location>
        <begin position="412"/>
        <end position="422"/>
    </location>
</feature>
<reference evidence="4" key="1">
    <citation type="journal article" date="2017" name="Front. Plant Sci.">
        <title>Climate Clever Clovers: New Paradigm to Reduce the Environmental Footprint of Ruminants by Breeding Low Methanogenic Forages Utilizing Haplotype Variation.</title>
        <authorList>
            <person name="Kaur P."/>
            <person name="Appels R."/>
            <person name="Bayer P.E."/>
            <person name="Keeble-Gagnere G."/>
            <person name="Wang J."/>
            <person name="Hirakawa H."/>
            <person name="Shirasawa K."/>
            <person name="Vercoe P."/>
            <person name="Stefanova K."/>
            <person name="Durmic Z."/>
            <person name="Nichols P."/>
            <person name="Revell C."/>
            <person name="Isobe S.N."/>
            <person name="Edwards D."/>
            <person name="Erskine W."/>
        </authorList>
    </citation>
    <scope>NUCLEOTIDE SEQUENCE [LARGE SCALE GENOMIC DNA]</scope>
    <source>
        <strain evidence="4">cv. Daliak</strain>
    </source>
</reference>
<dbReference type="Proteomes" id="UP000242715">
    <property type="component" value="Unassembled WGS sequence"/>
</dbReference>
<evidence type="ECO:0000313" key="4">
    <source>
        <dbReference type="Proteomes" id="UP000242715"/>
    </source>
</evidence>
<dbReference type="PANTHER" id="PTHR31476">
    <property type="entry name" value="PROTEIN WHAT'S THIS FACTOR 1 HOMOLOG, CHLOROPLASTIC"/>
    <property type="match status" value="1"/>
</dbReference>
<sequence length="432" mass="50505">MSQSTSIPKKQLRIRDHGYDNYMEIEKKTRKVLKFQSLILSQPNQSIPIPRLETLAFRIGFTRHESSAFILKFPHVFEIFEHPVQRILFCRLTRKAILQIEQERLALADQLSHAVTRLRKMLMMSNDRRLRLEHVRIARPALGLPDDFEYSIVLRYPEFFRLIDAKETRNKYIELVEFDPKLATCAIEDARERVYRERGSEAEDIRFSFLIDFPPGFKISKYFRVAMWKWQRVPYWSPYENVSGYDLRSIEAQKRMEKRAVATIHELLSLTVEKKITLERIAHFRMAMNLPKKLKEFLLQHQGIFYISTRGNNGKLHTVFLREAYRKGELVEPNDLYLARRKLAELVILSPRKATVDRELIGHSRSKLDDEMGQVTRAYVEDSYGDFKGGDGVGQGEDAEDDLSSDIGSDVDSGDEDDDFDDSVSMRNKSLE</sequence>
<accession>A0A2Z6NLE9</accession>
<protein>
    <recommendedName>
        <fullName evidence="2">PORR domain-containing protein</fullName>
    </recommendedName>
</protein>
<dbReference type="EMBL" id="DF974073">
    <property type="protein sequence ID" value="GAU44801.1"/>
    <property type="molecule type" value="Genomic_DNA"/>
</dbReference>
<gene>
    <name evidence="3" type="ORF">TSUD_291940</name>
</gene>
<dbReference type="InterPro" id="IPR045040">
    <property type="entry name" value="PORR_fam"/>
</dbReference>
<evidence type="ECO:0000256" key="1">
    <source>
        <dbReference type="SAM" id="MobiDB-lite"/>
    </source>
</evidence>
<dbReference type="GO" id="GO:0003723">
    <property type="term" value="F:RNA binding"/>
    <property type="evidence" value="ECO:0007669"/>
    <property type="project" value="InterPro"/>
</dbReference>
<evidence type="ECO:0000259" key="2">
    <source>
        <dbReference type="Pfam" id="PF11955"/>
    </source>
</evidence>
<name>A0A2Z6NLE9_TRISU</name>